<sequence>MEHKTGLVRGLTGLQRNHHPAGFKCPFGSTWHLQRRSITPMLALALKKWPEELADTVCSGSECLLLLIHATVFMQSRTSLHCVHEPLGQPSNYTSGRLGEDRLGICSARFHKNIVQQNRQIFSPYKSHAVFLSLLYSH</sequence>
<dbReference type="AlphaFoldDB" id="A0A7M4F1W4"/>
<evidence type="ECO:0000313" key="2">
    <source>
        <dbReference type="Proteomes" id="UP000594220"/>
    </source>
</evidence>
<dbReference type="Proteomes" id="UP000594220">
    <property type="component" value="Unplaced"/>
</dbReference>
<name>A0A7M4F1W4_CROPO</name>
<organism evidence="1 2">
    <name type="scientific">Crocodylus porosus</name>
    <name type="common">Saltwater crocodile</name>
    <name type="synonym">Estuarine crocodile</name>
    <dbReference type="NCBI Taxonomy" id="8502"/>
    <lineage>
        <taxon>Eukaryota</taxon>
        <taxon>Metazoa</taxon>
        <taxon>Chordata</taxon>
        <taxon>Craniata</taxon>
        <taxon>Vertebrata</taxon>
        <taxon>Euteleostomi</taxon>
        <taxon>Archelosauria</taxon>
        <taxon>Archosauria</taxon>
        <taxon>Crocodylia</taxon>
        <taxon>Longirostres</taxon>
        <taxon>Crocodylidae</taxon>
        <taxon>Crocodylus</taxon>
    </lineage>
</organism>
<accession>A0A7M4F1W4</accession>
<dbReference type="Ensembl" id="ENSCPRT00005021570.1">
    <property type="protein sequence ID" value="ENSCPRP00005018432.1"/>
    <property type="gene ID" value="ENSCPRG00005012869.1"/>
</dbReference>
<reference evidence="1" key="1">
    <citation type="submission" date="2025-08" db="UniProtKB">
        <authorList>
            <consortium name="Ensembl"/>
        </authorList>
    </citation>
    <scope>IDENTIFICATION</scope>
</reference>
<evidence type="ECO:0000313" key="1">
    <source>
        <dbReference type="Ensembl" id="ENSCPRP00005018432.1"/>
    </source>
</evidence>
<protein>
    <submittedName>
        <fullName evidence="1">Uncharacterized protein</fullName>
    </submittedName>
</protein>
<reference evidence="1" key="2">
    <citation type="submission" date="2025-09" db="UniProtKB">
        <authorList>
            <consortium name="Ensembl"/>
        </authorList>
    </citation>
    <scope>IDENTIFICATION</scope>
</reference>
<keyword evidence="2" id="KW-1185">Reference proteome</keyword>
<proteinExistence type="predicted"/>